<keyword evidence="1" id="KW-0812">Transmembrane</keyword>
<keyword evidence="4" id="KW-1185">Reference proteome</keyword>
<dbReference type="PANTHER" id="PTHR34385">
    <property type="entry name" value="D-ALANYL-D-ALANINE CARBOXYPEPTIDASE"/>
    <property type="match status" value="1"/>
</dbReference>
<dbReference type="Proteomes" id="UP000470082">
    <property type="component" value="Unassembled WGS sequence"/>
</dbReference>
<keyword evidence="1" id="KW-1133">Transmembrane helix</keyword>
<evidence type="ECO:0000256" key="1">
    <source>
        <dbReference type="SAM" id="Phobius"/>
    </source>
</evidence>
<dbReference type="InterPro" id="IPR009045">
    <property type="entry name" value="Zn_M74/Hedgehog-like"/>
</dbReference>
<organism evidence="3 4">
    <name type="scientific">Floccifex porci</name>
    <dbReference type="NCBI Taxonomy" id="2606629"/>
    <lineage>
        <taxon>Bacteria</taxon>
        <taxon>Bacillati</taxon>
        <taxon>Bacillota</taxon>
        <taxon>Erysipelotrichia</taxon>
        <taxon>Erysipelotrichales</taxon>
        <taxon>Erysipelotrichaceae</taxon>
        <taxon>Floccifex</taxon>
    </lineage>
</organism>
<accession>A0A7X2N4A0</accession>
<evidence type="ECO:0000259" key="2">
    <source>
        <dbReference type="Pfam" id="PF02557"/>
    </source>
</evidence>
<dbReference type="InterPro" id="IPR052179">
    <property type="entry name" value="DD-CPase-like"/>
</dbReference>
<dbReference type="EMBL" id="VUMM01000024">
    <property type="protein sequence ID" value="MSS02217.1"/>
    <property type="molecule type" value="Genomic_DNA"/>
</dbReference>
<evidence type="ECO:0000313" key="3">
    <source>
        <dbReference type="EMBL" id="MSS02217.1"/>
    </source>
</evidence>
<name>A0A7X2N4A0_9FIRM</name>
<sequence length="338" mass="40084">MKLDKKTYLARIILIVVCFCIAVLCYVRMNQSYDELARYPYVNDDNRDILLKYLDSDDINYMINQQIRPEQFMDFIELDGFEMRNALLYSAAKKAQNSDNQSIINFVNRYRSHFSLKTLPDLLKYYSYIDLITFYETEWVLNENLKLVSDLSDPFVILNSTQTIYKYKPEVVSFQNIFIQQACLEDLKAMCEDYKKVLGKELTFERGYEDYETILNQYNGFKEQYPDYADLYMSTAGQNEMQLGYSIIISGLSQWLIPYLDSLNSSEETAVEFVNLETLEWLMDNSYRYGFVMRFKEDKEEQSGKAYNPYVFRYVGKKNAKKMFKSNLCMEEMEFSSL</sequence>
<feature type="transmembrane region" description="Helical" evidence="1">
    <location>
        <begin position="12"/>
        <end position="29"/>
    </location>
</feature>
<dbReference type="InterPro" id="IPR003709">
    <property type="entry name" value="VanY-like_core_dom"/>
</dbReference>
<keyword evidence="1" id="KW-0472">Membrane</keyword>
<feature type="domain" description="D-alanyl-D-alanine carboxypeptidase-like core" evidence="2">
    <location>
        <begin position="178"/>
        <end position="317"/>
    </location>
</feature>
<reference evidence="3 4" key="1">
    <citation type="submission" date="2019-08" db="EMBL/GenBank/DDBJ databases">
        <title>In-depth cultivation of the pig gut microbiome towards novel bacterial diversity and tailored functional studies.</title>
        <authorList>
            <person name="Wylensek D."/>
            <person name="Hitch T.C.A."/>
            <person name="Clavel T."/>
        </authorList>
    </citation>
    <scope>NUCLEOTIDE SEQUENCE [LARGE SCALE GENOMIC DNA]</scope>
    <source>
        <strain evidence="3 4">LKV-178-WT-2G</strain>
    </source>
</reference>
<dbReference type="Gene3D" id="3.30.1380.10">
    <property type="match status" value="1"/>
</dbReference>
<dbReference type="GO" id="GO:0008233">
    <property type="term" value="F:peptidase activity"/>
    <property type="evidence" value="ECO:0007669"/>
    <property type="project" value="InterPro"/>
</dbReference>
<dbReference type="Pfam" id="PF02557">
    <property type="entry name" value="VanY"/>
    <property type="match status" value="1"/>
</dbReference>
<dbReference type="PANTHER" id="PTHR34385:SF1">
    <property type="entry name" value="PEPTIDOGLYCAN L-ALANYL-D-GLUTAMATE ENDOPEPTIDASE CWLK"/>
    <property type="match status" value="1"/>
</dbReference>
<proteinExistence type="predicted"/>
<protein>
    <submittedName>
        <fullName evidence="3">M15 family metallopeptidase</fullName>
    </submittedName>
</protein>
<comment type="caution">
    <text evidence="3">The sequence shown here is derived from an EMBL/GenBank/DDBJ whole genome shotgun (WGS) entry which is preliminary data.</text>
</comment>
<evidence type="ECO:0000313" key="4">
    <source>
        <dbReference type="Proteomes" id="UP000470082"/>
    </source>
</evidence>
<dbReference type="RefSeq" id="WP_154461220.1">
    <property type="nucleotide sequence ID" value="NZ_JAQYTQ010000085.1"/>
</dbReference>
<dbReference type="AlphaFoldDB" id="A0A7X2N4A0"/>
<dbReference type="GO" id="GO:0006508">
    <property type="term" value="P:proteolysis"/>
    <property type="evidence" value="ECO:0007669"/>
    <property type="project" value="InterPro"/>
</dbReference>
<gene>
    <name evidence="3" type="ORF">FYJ50_08980</name>
</gene>